<feature type="region of interest" description="Disordered" evidence="1">
    <location>
        <begin position="123"/>
        <end position="222"/>
    </location>
</feature>
<keyword evidence="2" id="KW-0732">Signal</keyword>
<feature type="signal peptide" evidence="2">
    <location>
        <begin position="1"/>
        <end position="17"/>
    </location>
</feature>
<evidence type="ECO:0000256" key="1">
    <source>
        <dbReference type="SAM" id="MobiDB-lite"/>
    </source>
</evidence>
<sequence>MVPRSLIIFAAAGAAVADLAPECEHAADVTALLQADDGKAYCSSILSVGTATETVIESTTTTETSTITTPSQIVLSFTSTETDTVTEGTVTETAATATSTSTVTESTTLYSCPTALKRRDYGEAQSTSCTKKKTTSTPTPTSTSCTKGKTTPTPTPVKASTSCTKGEQHATPAAYGAGQPPAYSQGASSSAQEGRYAPDASKAAHPSQPAKDGHSVPAYSESTPKAFPSIPVGHYHNSSSAAYPASTPVGYDDSYPEQSSAAYDAYPDASSAAYDAYPVTSSVYKQISSLISSFSGYPTASSSAEYPEISSYYSSEIISSSDIYAPSPYSSEIVSSSEIYTPSPTPTPIPTPSCETAPSALQTGYACDTVNSACGCLGLTSATEHVTTTTTITEATYVTEAMLFTTITQLTETTTTTVPVTETFTPSVTVTTTATATATVCPCSTGQSLCGSTPDTCKDLQNDPNNCGTCGNVCNSGQCSAGKCLDCVPRNCQTFSLGRCNNAAVCYCVTGSSGKSLCTDLTKPSCSSYTQCNLDSECNSGEICTKDTCCPKTGAKPGICVPANNCGNPQSVKRMFAPRGKAENELIGKF</sequence>
<feature type="compositionally biased region" description="Low complexity" evidence="1">
    <location>
        <begin position="170"/>
        <end position="183"/>
    </location>
</feature>
<accession>A0ABR3RX23</accession>
<feature type="compositionally biased region" description="Low complexity" evidence="1">
    <location>
        <begin position="135"/>
        <end position="152"/>
    </location>
</feature>
<organism evidence="3 4">
    <name type="scientific">Nothophoma quercina</name>
    <dbReference type="NCBI Taxonomy" id="749835"/>
    <lineage>
        <taxon>Eukaryota</taxon>
        <taxon>Fungi</taxon>
        <taxon>Dikarya</taxon>
        <taxon>Ascomycota</taxon>
        <taxon>Pezizomycotina</taxon>
        <taxon>Dothideomycetes</taxon>
        <taxon>Pleosporomycetidae</taxon>
        <taxon>Pleosporales</taxon>
        <taxon>Pleosporineae</taxon>
        <taxon>Didymellaceae</taxon>
        <taxon>Nothophoma</taxon>
    </lineage>
</organism>
<dbReference type="Proteomes" id="UP001521222">
    <property type="component" value="Unassembled WGS sequence"/>
</dbReference>
<evidence type="ECO:0008006" key="5">
    <source>
        <dbReference type="Google" id="ProtNLM"/>
    </source>
</evidence>
<dbReference type="EMBL" id="JAKIXB020000005">
    <property type="protein sequence ID" value="KAL1608955.1"/>
    <property type="molecule type" value="Genomic_DNA"/>
</dbReference>
<reference evidence="3 4" key="1">
    <citation type="submission" date="2024-02" db="EMBL/GenBank/DDBJ databases">
        <title>De novo assembly and annotation of 12 fungi associated with fruit tree decline syndrome in Ontario, Canada.</title>
        <authorList>
            <person name="Sulman M."/>
            <person name="Ellouze W."/>
            <person name="Ilyukhin E."/>
        </authorList>
    </citation>
    <scope>NUCLEOTIDE SEQUENCE [LARGE SCALE GENOMIC DNA]</scope>
    <source>
        <strain evidence="3 4">M97-236</strain>
    </source>
</reference>
<proteinExistence type="predicted"/>
<evidence type="ECO:0000313" key="3">
    <source>
        <dbReference type="EMBL" id="KAL1608955.1"/>
    </source>
</evidence>
<evidence type="ECO:0000313" key="4">
    <source>
        <dbReference type="Proteomes" id="UP001521222"/>
    </source>
</evidence>
<evidence type="ECO:0000256" key="2">
    <source>
        <dbReference type="SAM" id="SignalP"/>
    </source>
</evidence>
<gene>
    <name evidence="3" type="ORF">SLS59_002147</name>
</gene>
<feature type="chain" id="PRO_5045319793" description="Antifreeze protein" evidence="2">
    <location>
        <begin position="18"/>
        <end position="590"/>
    </location>
</feature>
<protein>
    <recommendedName>
        <fullName evidence="5">Antifreeze protein</fullName>
    </recommendedName>
</protein>
<comment type="caution">
    <text evidence="3">The sequence shown here is derived from an EMBL/GenBank/DDBJ whole genome shotgun (WGS) entry which is preliminary data.</text>
</comment>
<name>A0ABR3RX23_9PLEO</name>
<keyword evidence="4" id="KW-1185">Reference proteome</keyword>